<dbReference type="InterPro" id="IPR057326">
    <property type="entry name" value="KR_dom"/>
</dbReference>
<keyword evidence="7" id="KW-0812">Transmembrane</keyword>
<evidence type="ECO:0000256" key="6">
    <source>
        <dbReference type="RuleBase" id="RU000363"/>
    </source>
</evidence>
<dbReference type="AlphaFoldDB" id="A0A2N9J4L7"/>
<evidence type="ECO:0000256" key="3">
    <source>
        <dbReference type="ARBA" id="ARBA00022857"/>
    </source>
</evidence>
<sequence length="320" mass="36198">MDLIHKFLNTVFLALTLTTILIFMPPFLFLKYLFSLKRSIYSENVAGKVVLITGASSGIGEHIAYEYARRGARLALVARREDRLRAVADKARELGSPEVIVLRADVSKIEESKQFVDEVVNHFGRFYVVVGGIYSKVDHLVNNAGIIRVDFFEDSTQFNDIASIMDINFWGSVYGTHYAVPHLRKSKGKIVVISSTATWLGTPKLSFYNASKAAQATFFETLRAEFGPDIGITIVTPGVIDSEMTQGQFLPEVQMPWMPVEPTERCAKEIVDSTCKGDMYLTKPSWMRVTFWMKVLCPEVYEWCLHSMLVNRSCTQKKDH</sequence>
<evidence type="ECO:0000256" key="1">
    <source>
        <dbReference type="ARBA" id="ARBA00004606"/>
    </source>
</evidence>
<evidence type="ECO:0000256" key="2">
    <source>
        <dbReference type="ARBA" id="ARBA00006484"/>
    </source>
</evidence>
<feature type="transmembrane region" description="Helical" evidence="7">
    <location>
        <begin position="12"/>
        <end position="34"/>
    </location>
</feature>
<name>A0A2N9J4L7_FAGSY</name>
<dbReference type="SMART" id="SM00822">
    <property type="entry name" value="PKS_KR"/>
    <property type="match status" value="1"/>
</dbReference>
<dbReference type="Pfam" id="PF00106">
    <property type="entry name" value="adh_short"/>
    <property type="match status" value="1"/>
</dbReference>
<dbReference type="InterPro" id="IPR002347">
    <property type="entry name" value="SDR_fam"/>
</dbReference>
<keyword evidence="3" id="KW-0521">NADP</keyword>
<evidence type="ECO:0000256" key="5">
    <source>
        <dbReference type="ARBA" id="ARBA00023002"/>
    </source>
</evidence>
<keyword evidence="4" id="KW-0735">Signal-anchor</keyword>
<keyword evidence="7" id="KW-0472">Membrane</keyword>
<gene>
    <name evidence="9" type="ORF">FSB_LOCUS59416</name>
</gene>
<dbReference type="Gene3D" id="3.40.50.720">
    <property type="entry name" value="NAD(P)-binding Rossmann-like Domain"/>
    <property type="match status" value="1"/>
</dbReference>
<evidence type="ECO:0000313" key="9">
    <source>
        <dbReference type="EMBL" id="SPD31534.1"/>
    </source>
</evidence>
<accession>A0A2N9J4L7</accession>
<dbReference type="EMBL" id="OIVN01006366">
    <property type="protein sequence ID" value="SPD31534.1"/>
    <property type="molecule type" value="Genomic_DNA"/>
</dbReference>
<evidence type="ECO:0000256" key="7">
    <source>
        <dbReference type="SAM" id="Phobius"/>
    </source>
</evidence>
<evidence type="ECO:0000256" key="4">
    <source>
        <dbReference type="ARBA" id="ARBA00022968"/>
    </source>
</evidence>
<keyword evidence="7" id="KW-1133">Transmembrane helix</keyword>
<reference evidence="9" key="1">
    <citation type="submission" date="2018-02" db="EMBL/GenBank/DDBJ databases">
        <authorList>
            <person name="Cohen D.B."/>
            <person name="Kent A.D."/>
        </authorList>
    </citation>
    <scope>NUCLEOTIDE SEQUENCE</scope>
</reference>
<dbReference type="PANTHER" id="PTHR43391">
    <property type="entry name" value="RETINOL DEHYDROGENASE-RELATED"/>
    <property type="match status" value="1"/>
</dbReference>
<dbReference type="GO" id="GO:0016491">
    <property type="term" value="F:oxidoreductase activity"/>
    <property type="evidence" value="ECO:0007669"/>
    <property type="project" value="UniProtKB-KW"/>
</dbReference>
<evidence type="ECO:0000259" key="8">
    <source>
        <dbReference type="SMART" id="SM00822"/>
    </source>
</evidence>
<dbReference type="SUPFAM" id="SSF51735">
    <property type="entry name" value="NAD(P)-binding Rossmann-fold domains"/>
    <property type="match status" value="1"/>
</dbReference>
<dbReference type="GO" id="GO:0016020">
    <property type="term" value="C:membrane"/>
    <property type="evidence" value="ECO:0007669"/>
    <property type="project" value="UniProtKB-SubCell"/>
</dbReference>
<feature type="domain" description="Ketoreductase" evidence="8">
    <location>
        <begin position="48"/>
        <end position="243"/>
    </location>
</feature>
<keyword evidence="5" id="KW-0560">Oxidoreductase</keyword>
<dbReference type="PANTHER" id="PTHR43391:SF90">
    <property type="entry name" value="11-BETA-HYDROXYSTEROID DEHYDROGENASE-LIKE 4A-RELATED"/>
    <property type="match status" value="1"/>
</dbReference>
<comment type="subcellular location">
    <subcellularLocation>
        <location evidence="1">Membrane</location>
        <topology evidence="1">Single-pass type II membrane protein</topology>
    </subcellularLocation>
</comment>
<organism evidence="9">
    <name type="scientific">Fagus sylvatica</name>
    <name type="common">Beechnut</name>
    <dbReference type="NCBI Taxonomy" id="28930"/>
    <lineage>
        <taxon>Eukaryota</taxon>
        <taxon>Viridiplantae</taxon>
        <taxon>Streptophyta</taxon>
        <taxon>Embryophyta</taxon>
        <taxon>Tracheophyta</taxon>
        <taxon>Spermatophyta</taxon>
        <taxon>Magnoliopsida</taxon>
        <taxon>eudicotyledons</taxon>
        <taxon>Gunneridae</taxon>
        <taxon>Pentapetalae</taxon>
        <taxon>rosids</taxon>
        <taxon>fabids</taxon>
        <taxon>Fagales</taxon>
        <taxon>Fagaceae</taxon>
        <taxon>Fagus</taxon>
    </lineage>
</organism>
<protein>
    <recommendedName>
        <fullName evidence="8">Ketoreductase domain-containing protein</fullName>
    </recommendedName>
</protein>
<proteinExistence type="inferred from homology"/>
<dbReference type="InterPro" id="IPR036291">
    <property type="entry name" value="NAD(P)-bd_dom_sf"/>
</dbReference>
<dbReference type="PRINTS" id="PR00080">
    <property type="entry name" value="SDRFAMILY"/>
</dbReference>
<dbReference type="GO" id="GO:0005829">
    <property type="term" value="C:cytosol"/>
    <property type="evidence" value="ECO:0007669"/>
    <property type="project" value="TreeGrafter"/>
</dbReference>
<dbReference type="PRINTS" id="PR00081">
    <property type="entry name" value="GDHRDH"/>
</dbReference>
<comment type="similarity">
    <text evidence="2 6">Belongs to the short-chain dehydrogenases/reductases (SDR) family.</text>
</comment>